<dbReference type="CDD" id="cd11615">
    <property type="entry name" value="SAF_NeuB_like"/>
    <property type="match status" value="1"/>
</dbReference>
<evidence type="ECO:0000313" key="2">
    <source>
        <dbReference type="EMBL" id="OGN10631.1"/>
    </source>
</evidence>
<dbReference type="InterPro" id="IPR051690">
    <property type="entry name" value="PseI-like"/>
</dbReference>
<gene>
    <name evidence="2" type="ORF">A3J46_05485</name>
</gene>
<dbReference type="InterPro" id="IPR020007">
    <property type="entry name" value="NeuB/NeuA"/>
</dbReference>
<dbReference type="PANTHER" id="PTHR42966:SF1">
    <property type="entry name" value="SIALIC ACID SYNTHASE"/>
    <property type="match status" value="1"/>
</dbReference>
<accession>A0A1F8FBQ6</accession>
<dbReference type="InterPro" id="IPR006190">
    <property type="entry name" value="SAF_AFP_Neu5Ac"/>
</dbReference>
<dbReference type="SUPFAM" id="SSF51269">
    <property type="entry name" value="AFP III-like domain"/>
    <property type="match status" value="1"/>
</dbReference>
<dbReference type="AlphaFoldDB" id="A0A1F8FBQ6"/>
<protein>
    <submittedName>
        <fullName evidence="2">N-acetylneuraminate synthase</fullName>
    </submittedName>
</protein>
<dbReference type="PROSITE" id="PS50844">
    <property type="entry name" value="AFP_LIKE"/>
    <property type="match status" value="1"/>
</dbReference>
<feature type="domain" description="AFP-like" evidence="1">
    <location>
        <begin position="296"/>
        <end position="352"/>
    </location>
</feature>
<sequence length="352" mass="39062">MVKKIVKIGNKIIGYGRPVFIVAEAGVNHNGQLDLALKLIDAAADAGADAVKFQTFRVEQATTRHTALAGYQSKNIGTDNNLFEEAKGWELKEEWYPRLIDHCKKRGIIFFSTPHGGFESVDFLASQKVPLYKFGSGEITNLPLFTYTAKLDKPIIFGTGTATMKEVKDAVRAIKRFGNSQIVALHCTTNYPPALTDVNLRAMQTMMKDLGVLVGYSDHTLGDRVAVMAVTLGACVIEKHLTLDKNMKGPDHQASASPTEFKLMVQKIRNIEIILGSSQKKPVKAELKYIPVIRKSIVVNRDIKKGEKLTRQNLAIKKPGTGIPPKYWDKIIGKTVRRDITDDSLLKWADVE</sequence>
<proteinExistence type="predicted"/>
<dbReference type="Gene3D" id="3.20.20.70">
    <property type="entry name" value="Aldolase class I"/>
    <property type="match status" value="1"/>
</dbReference>
<dbReference type="InterPro" id="IPR013785">
    <property type="entry name" value="Aldolase_TIM"/>
</dbReference>
<reference evidence="2 3" key="1">
    <citation type="journal article" date="2016" name="Nat. Commun.">
        <title>Thousands of microbial genomes shed light on interconnected biogeochemical processes in an aquifer system.</title>
        <authorList>
            <person name="Anantharaman K."/>
            <person name="Brown C.T."/>
            <person name="Hug L.A."/>
            <person name="Sharon I."/>
            <person name="Castelle C.J."/>
            <person name="Probst A.J."/>
            <person name="Thomas B.C."/>
            <person name="Singh A."/>
            <person name="Wilkins M.J."/>
            <person name="Karaoz U."/>
            <person name="Brodie E.L."/>
            <person name="Williams K.H."/>
            <person name="Hubbard S.S."/>
            <person name="Banfield J.F."/>
        </authorList>
    </citation>
    <scope>NUCLEOTIDE SEQUENCE [LARGE SCALE GENOMIC DNA]</scope>
</reference>
<dbReference type="GO" id="GO:0016051">
    <property type="term" value="P:carbohydrate biosynthetic process"/>
    <property type="evidence" value="ECO:0007669"/>
    <property type="project" value="InterPro"/>
</dbReference>
<organism evidence="2 3">
    <name type="scientific">Candidatus Yanofskybacteria bacterium RIFCSPHIGHO2_02_FULL_41_11</name>
    <dbReference type="NCBI Taxonomy" id="1802675"/>
    <lineage>
        <taxon>Bacteria</taxon>
        <taxon>Candidatus Yanofskyibacteriota</taxon>
    </lineage>
</organism>
<dbReference type="InterPro" id="IPR013132">
    <property type="entry name" value="PseI/NeuA/B-like_N"/>
</dbReference>
<name>A0A1F8FBQ6_9BACT</name>
<dbReference type="Proteomes" id="UP000177167">
    <property type="component" value="Unassembled WGS sequence"/>
</dbReference>
<dbReference type="Pfam" id="PF08666">
    <property type="entry name" value="SAF"/>
    <property type="match status" value="1"/>
</dbReference>
<dbReference type="SMART" id="SM00858">
    <property type="entry name" value="SAF"/>
    <property type="match status" value="1"/>
</dbReference>
<dbReference type="NCBIfam" id="TIGR03569">
    <property type="entry name" value="NeuB_NnaB"/>
    <property type="match status" value="1"/>
</dbReference>
<comment type="caution">
    <text evidence="2">The sequence shown here is derived from an EMBL/GenBank/DDBJ whole genome shotgun (WGS) entry which is preliminary data.</text>
</comment>
<dbReference type="Gene3D" id="3.90.1210.10">
    <property type="entry name" value="Antifreeze-like/N-acetylneuraminic acid synthase C-terminal domain"/>
    <property type="match status" value="1"/>
</dbReference>
<dbReference type="InterPro" id="IPR057736">
    <property type="entry name" value="SAF_PseI/NeuA/NeuB"/>
</dbReference>
<dbReference type="InterPro" id="IPR013974">
    <property type="entry name" value="SAF"/>
</dbReference>
<evidence type="ECO:0000313" key="3">
    <source>
        <dbReference type="Proteomes" id="UP000177167"/>
    </source>
</evidence>
<dbReference type="InterPro" id="IPR036732">
    <property type="entry name" value="AFP_Neu5c_C_sf"/>
</dbReference>
<dbReference type="SUPFAM" id="SSF51569">
    <property type="entry name" value="Aldolase"/>
    <property type="match status" value="1"/>
</dbReference>
<dbReference type="EMBL" id="MGJP01000003">
    <property type="protein sequence ID" value="OGN10631.1"/>
    <property type="molecule type" value="Genomic_DNA"/>
</dbReference>
<dbReference type="PANTHER" id="PTHR42966">
    <property type="entry name" value="N-ACETYLNEURAMINATE SYNTHASE"/>
    <property type="match status" value="1"/>
</dbReference>
<dbReference type="GO" id="GO:0047444">
    <property type="term" value="F:N-acylneuraminate-9-phosphate synthase activity"/>
    <property type="evidence" value="ECO:0007669"/>
    <property type="project" value="TreeGrafter"/>
</dbReference>
<dbReference type="Pfam" id="PF03102">
    <property type="entry name" value="NeuB"/>
    <property type="match status" value="1"/>
</dbReference>
<evidence type="ECO:0000259" key="1">
    <source>
        <dbReference type="PROSITE" id="PS50844"/>
    </source>
</evidence>